<keyword evidence="4 11" id="KW-0378">Hydrolase</keyword>
<dbReference type="GeneID" id="6342668"/>
<evidence type="ECO:0000256" key="9">
    <source>
        <dbReference type="SAM" id="SignalP"/>
    </source>
</evidence>
<dbReference type="KEGG" id="ptrr:6342668"/>
<dbReference type="Gene3D" id="3.40.50.1820">
    <property type="entry name" value="alpha/beta hydrolase"/>
    <property type="match status" value="1"/>
</dbReference>
<evidence type="ECO:0000256" key="6">
    <source>
        <dbReference type="ARBA" id="ARBA00023026"/>
    </source>
</evidence>
<gene>
    <name evidence="11" type="ORF">PtrM4_088070</name>
</gene>
<evidence type="ECO:0000313" key="11">
    <source>
        <dbReference type="EMBL" id="KAF7571307.1"/>
    </source>
</evidence>
<keyword evidence="7" id="KW-0443">Lipid metabolism</keyword>
<feature type="signal peptide" evidence="9">
    <location>
        <begin position="1"/>
        <end position="22"/>
    </location>
</feature>
<comment type="similarity">
    <text evidence="2">Belongs to the AB hydrolase superfamily. AKT2 hydrolase family.</text>
</comment>
<dbReference type="InterPro" id="IPR029058">
    <property type="entry name" value="AB_hydrolase_fold"/>
</dbReference>
<evidence type="ECO:0000256" key="3">
    <source>
        <dbReference type="ARBA" id="ARBA00013201"/>
    </source>
</evidence>
<organism evidence="11 12">
    <name type="scientific">Pyrenophora tritici-repentis</name>
    <dbReference type="NCBI Taxonomy" id="45151"/>
    <lineage>
        <taxon>Eukaryota</taxon>
        <taxon>Fungi</taxon>
        <taxon>Dikarya</taxon>
        <taxon>Ascomycota</taxon>
        <taxon>Pezizomycotina</taxon>
        <taxon>Dothideomycetes</taxon>
        <taxon>Pleosporomycetidae</taxon>
        <taxon>Pleosporales</taxon>
        <taxon>Pleosporineae</taxon>
        <taxon>Pleosporaceae</taxon>
        <taxon>Pyrenophora</taxon>
    </lineage>
</organism>
<evidence type="ECO:0000256" key="2">
    <source>
        <dbReference type="ARBA" id="ARBA00005668"/>
    </source>
</evidence>
<evidence type="ECO:0000256" key="5">
    <source>
        <dbReference type="ARBA" id="ARBA00022963"/>
    </source>
</evidence>
<keyword evidence="8" id="KW-0576">Peroxisome</keyword>
<evidence type="ECO:0000313" key="12">
    <source>
        <dbReference type="Proteomes" id="UP000245464"/>
    </source>
</evidence>
<accession>A0A2W1D7T2</accession>
<comment type="subcellular location">
    <subcellularLocation>
        <location evidence="1">Peroxisome</location>
    </subcellularLocation>
</comment>
<feature type="domain" description="AB hydrolase-1" evidence="10">
    <location>
        <begin position="124"/>
        <end position="353"/>
    </location>
</feature>
<evidence type="ECO:0000256" key="4">
    <source>
        <dbReference type="ARBA" id="ARBA00022801"/>
    </source>
</evidence>
<comment type="caution">
    <text evidence="11">The sequence shown here is derived from an EMBL/GenBank/DDBJ whole genome shotgun (WGS) entry which is preliminary data.</text>
</comment>
<dbReference type="GO" id="GO:0003847">
    <property type="term" value="F:1-alkyl-2-acetylglycerophosphocholine esterase activity"/>
    <property type="evidence" value="ECO:0007669"/>
    <property type="project" value="UniProtKB-EC"/>
</dbReference>
<evidence type="ECO:0000256" key="1">
    <source>
        <dbReference type="ARBA" id="ARBA00004275"/>
    </source>
</evidence>
<dbReference type="GO" id="GO:0016042">
    <property type="term" value="P:lipid catabolic process"/>
    <property type="evidence" value="ECO:0007669"/>
    <property type="project" value="UniProtKB-KW"/>
</dbReference>
<feature type="chain" id="PRO_5041068024" description="1-alkyl-2-acetylglycerophosphocholine esterase" evidence="9">
    <location>
        <begin position="23"/>
        <end position="381"/>
    </location>
</feature>
<evidence type="ECO:0000259" key="10">
    <source>
        <dbReference type="Pfam" id="PF12697"/>
    </source>
</evidence>
<dbReference type="SUPFAM" id="SSF53474">
    <property type="entry name" value="alpha/beta-Hydrolases"/>
    <property type="match status" value="1"/>
</dbReference>
<dbReference type="PANTHER" id="PTHR10272">
    <property type="entry name" value="PLATELET-ACTIVATING FACTOR ACETYLHYDROLASE"/>
    <property type="match status" value="1"/>
</dbReference>
<dbReference type="Proteomes" id="UP000245464">
    <property type="component" value="Chromosome 4"/>
</dbReference>
<dbReference type="InterPro" id="IPR000073">
    <property type="entry name" value="AB_hydrolase_1"/>
</dbReference>
<dbReference type="Pfam" id="PF12697">
    <property type="entry name" value="Abhydrolase_6"/>
    <property type="match status" value="1"/>
</dbReference>
<evidence type="ECO:0000256" key="7">
    <source>
        <dbReference type="ARBA" id="ARBA00023098"/>
    </source>
</evidence>
<evidence type="ECO:0000256" key="8">
    <source>
        <dbReference type="ARBA" id="ARBA00023140"/>
    </source>
</evidence>
<keyword evidence="9" id="KW-0732">Signal</keyword>
<protein>
    <recommendedName>
        <fullName evidence="3">1-alkyl-2-acetylglycerophosphocholine esterase</fullName>
        <ecNumber evidence="3">3.1.1.47</ecNumber>
    </recommendedName>
</protein>
<dbReference type="EMBL" id="NQIK02000004">
    <property type="protein sequence ID" value="KAF7571307.1"/>
    <property type="molecule type" value="Genomic_DNA"/>
</dbReference>
<sequence length="381" mass="40956">MLFRVPLLTLLFGSLTAGYVAPYPPGKYNVTLTTGTLTDYTRDDPFIATPTPRKLMVTVFQPATCESTVLVPYMPNKTAEYQGPFIQKYYNISDDLSPLFLEARLPVCPADPKGCSPVDDGPVLLFSPGYTGPRLFYNVVAAAIASEGFTVITIDHPGDANIVTYPDGHAVYNNRTSTPDIADWILPYLSARVADASFVIDQLSNKTAIAELLPQRGPQAFATDRVAMLGHSLGGATAVAAAGQDPRIRAAIDWDGSFFGSTPPSGLSKPVLYVSEANATDATWVSLWPQLNGPKLWVEIADTTHQSFIDAPSLLRAAGLTTPAFPDVLGTIDPAQLIQILVAYTKDWMNGAFAGKIGGPLLEGLEPDRFPEVSTVRKGNF</sequence>
<reference evidence="11 12" key="1">
    <citation type="journal article" date="2018" name="BMC Genomics">
        <title>Comparative genomics of the wheat fungal pathogen Pyrenophora tritici-repentis reveals chromosomal variations and genome plasticity.</title>
        <authorList>
            <person name="Moolhuijzen P."/>
            <person name="See P.T."/>
            <person name="Hane J.K."/>
            <person name="Shi G."/>
            <person name="Liu Z."/>
            <person name="Oliver R.P."/>
            <person name="Moffat C.S."/>
        </authorList>
    </citation>
    <scope>NUCLEOTIDE SEQUENCE [LARGE SCALE GENOMIC DNA]</scope>
    <source>
        <strain evidence="11">M4</strain>
    </source>
</reference>
<name>A0A2W1D7T2_9PLEO</name>
<dbReference type="RefSeq" id="XP_001934760.2">
    <property type="nucleotide sequence ID" value="XM_001934725.2"/>
</dbReference>
<dbReference type="AlphaFoldDB" id="A0A2W1D7T2"/>
<keyword evidence="5" id="KW-0442">Lipid degradation</keyword>
<dbReference type="GO" id="GO:0005777">
    <property type="term" value="C:peroxisome"/>
    <property type="evidence" value="ECO:0007669"/>
    <property type="project" value="UniProtKB-SubCell"/>
</dbReference>
<keyword evidence="6" id="KW-0843">Virulence</keyword>
<dbReference type="EC" id="3.1.1.47" evidence="3"/>
<proteinExistence type="inferred from homology"/>
<dbReference type="PANTHER" id="PTHR10272:SF14">
    <property type="entry name" value="PAF ACETYLHYDROLASE FAMILY PROTEIN"/>
    <property type="match status" value="1"/>
</dbReference>